<accession>A0A6C8H835</accession>
<dbReference type="AlphaFoldDB" id="A0A6C8H835"/>
<dbReference type="Pfam" id="PF04492">
    <property type="entry name" value="Phage_rep_O"/>
    <property type="match status" value="1"/>
</dbReference>
<feature type="domain" description="Bacteriophage lambda Replication protein O N-terminal" evidence="1">
    <location>
        <begin position="20"/>
        <end position="127"/>
    </location>
</feature>
<dbReference type="InterPro" id="IPR036388">
    <property type="entry name" value="WH-like_DNA-bd_sf"/>
</dbReference>
<sequence length="299" mass="34017">MSNLATVTHLRPSQRPVERRVAEVEDGYTRLANVLYEELIGADLTKNQSKVAHAICRKTYGYGKKMDRISDSQLAQITRLPRQKVNKAKNELIAMKVILREGLIAMKVILRLREGQQIGPNKNIEEWQIEGCHYSGDNVTALVTKSVTKTVTALSPKQGHTKETITKEKRNNKNTMSESVRTECEKSPDRYEETDKAFEEIFWCAGMRKAGKKNAASAFRTQFREWRKTTRGTASEFATMLAEDIACRNGKQFGFDRLLPSSYLNGQRWNDEKPETIQPQSKPSSAITVSKTGYVFFDR</sequence>
<dbReference type="Proteomes" id="UP000003915">
    <property type="component" value="Unassembled WGS sequence"/>
</dbReference>
<dbReference type="EMBL" id="AFCV01000139">
    <property type="protein sequence ID" value="EHC95967.1"/>
    <property type="molecule type" value="Genomic_DNA"/>
</dbReference>
<dbReference type="GO" id="GO:0006260">
    <property type="term" value="P:DNA replication"/>
    <property type="evidence" value="ECO:0007669"/>
    <property type="project" value="InterPro"/>
</dbReference>
<reference evidence="2 3" key="1">
    <citation type="journal article" date="2011" name="BMC Genomics">
        <title>Genome sequencing reveals diversification of virulence factor content and possible host adaptation in distinct subpopulations of Salmonella enterica.</title>
        <authorList>
            <person name="den Bakker H.C."/>
            <person name="Moreno Switt A.I."/>
            <person name="Govoni G."/>
            <person name="Cummings C.A."/>
            <person name="Ranieri M.L."/>
            <person name="Degoricija L."/>
            <person name="Hoelzer K."/>
            <person name="Rodriguez-Rivera L.D."/>
            <person name="Brown S."/>
            <person name="Bolchacova E."/>
            <person name="Furtado M.R."/>
            <person name="Wiedmann M."/>
        </authorList>
    </citation>
    <scope>NUCLEOTIDE SEQUENCE [LARGE SCALE GENOMIC DNA]</scope>
    <source>
        <strain evidence="2 3">R8-3404</strain>
    </source>
</reference>
<name>A0A6C8H835_SALET</name>
<proteinExistence type="predicted"/>
<protein>
    <submittedName>
        <fullName evidence="2">Phage DNA replication protein O</fullName>
    </submittedName>
</protein>
<dbReference type="NCBIfam" id="TIGR01610">
    <property type="entry name" value="phage_O_Nterm"/>
    <property type="match status" value="1"/>
</dbReference>
<dbReference type="Gene3D" id="1.10.10.10">
    <property type="entry name" value="Winged helix-like DNA-binding domain superfamily/Winged helix DNA-binding domain"/>
    <property type="match status" value="1"/>
</dbReference>
<dbReference type="InterPro" id="IPR006497">
    <property type="entry name" value="Phage_lambda_VrpO_N"/>
</dbReference>
<gene>
    <name evidence="2" type="ORF">LTSEUGA_0518</name>
</gene>
<evidence type="ECO:0000313" key="3">
    <source>
        <dbReference type="Proteomes" id="UP000003915"/>
    </source>
</evidence>
<organism evidence="2 3">
    <name type="scientific">Salmonella enterica subsp. enterica serovar Uganda str. R8-3404</name>
    <dbReference type="NCBI Taxonomy" id="913083"/>
    <lineage>
        <taxon>Bacteria</taxon>
        <taxon>Pseudomonadati</taxon>
        <taxon>Pseudomonadota</taxon>
        <taxon>Gammaproteobacteria</taxon>
        <taxon>Enterobacterales</taxon>
        <taxon>Enterobacteriaceae</taxon>
        <taxon>Salmonella</taxon>
    </lineage>
</organism>
<evidence type="ECO:0000313" key="2">
    <source>
        <dbReference type="EMBL" id="EHC95967.1"/>
    </source>
</evidence>
<evidence type="ECO:0000259" key="1">
    <source>
        <dbReference type="Pfam" id="PF04492"/>
    </source>
</evidence>
<comment type="caution">
    <text evidence="2">The sequence shown here is derived from an EMBL/GenBank/DDBJ whole genome shotgun (WGS) entry which is preliminary data.</text>
</comment>